<name>A0A1G6PR55_9FIRM</name>
<organism evidence="1 2">
    <name type="scientific">Halanaerobium congolense</name>
    <dbReference type="NCBI Taxonomy" id="54121"/>
    <lineage>
        <taxon>Bacteria</taxon>
        <taxon>Bacillati</taxon>
        <taxon>Bacillota</taxon>
        <taxon>Clostridia</taxon>
        <taxon>Halanaerobiales</taxon>
        <taxon>Halanaerobiaceae</taxon>
        <taxon>Halanaerobium</taxon>
    </lineage>
</organism>
<dbReference type="EMBL" id="FMYT01000015">
    <property type="protein sequence ID" value="SDC81835.1"/>
    <property type="molecule type" value="Genomic_DNA"/>
</dbReference>
<gene>
    <name evidence="1" type="ORF">SAMN04488597_1157</name>
</gene>
<evidence type="ECO:0000313" key="1">
    <source>
        <dbReference type="EMBL" id="SDC81835.1"/>
    </source>
</evidence>
<proteinExistence type="predicted"/>
<accession>A0A1G6PR55</accession>
<dbReference type="RefSeq" id="WP_149796816.1">
    <property type="nucleotide sequence ID" value="NZ_FMYT01000015.1"/>
</dbReference>
<protein>
    <submittedName>
        <fullName evidence="1">Uncharacterized protein</fullName>
    </submittedName>
</protein>
<evidence type="ECO:0000313" key="2">
    <source>
        <dbReference type="Proteomes" id="UP000324896"/>
    </source>
</evidence>
<reference evidence="1 2" key="1">
    <citation type="submission" date="2016-10" db="EMBL/GenBank/DDBJ databases">
        <authorList>
            <person name="Varghese N."/>
            <person name="Submissions S."/>
        </authorList>
    </citation>
    <scope>NUCLEOTIDE SEQUENCE [LARGE SCALE GENOMIC DNA]</scope>
    <source>
        <strain evidence="1 2">WG10</strain>
    </source>
</reference>
<dbReference type="AlphaFoldDB" id="A0A1G6PR55"/>
<dbReference type="Proteomes" id="UP000324896">
    <property type="component" value="Unassembled WGS sequence"/>
</dbReference>
<sequence length="300" mass="36604">MYIDSIDSEKYSKRILTKLLKSYVLEWLGATEFRSTFNLKDAVDYCGQHKMELITYHVESLMEENSRFEHVYEKIINFRDFRDLLNFLSPHPYDTAESTLLEFLRNHEKITIIEHEADDTFKFYLTEELNEYREEAEKITNLSVYFRSFVEILLDIKKEIFSFDELYEFLLEEEISYDLPRNYQDFLYFRKEKSYDVPEILKLIEGEKITTPKKIFRDQIKKDYNRFYKIFDNYYGSRGWNRDAKFQAYLKLFDKFLQNKDKGKYEYLGKKLLDLIPKVDNSKYKTERLEKNIKRILERG</sequence>